<organism evidence="1 2">
    <name type="scientific">Candidatus Gallipaludibacter merdavium</name>
    <dbReference type="NCBI Taxonomy" id="2840839"/>
    <lineage>
        <taxon>Bacteria</taxon>
        <taxon>Pseudomonadati</taxon>
        <taxon>Bacteroidota</taxon>
        <taxon>Bacteroidia</taxon>
        <taxon>Bacteroidales</taxon>
        <taxon>Candidatus Gallipaludibacter</taxon>
    </lineage>
</organism>
<dbReference type="InterPro" id="IPR016193">
    <property type="entry name" value="Cytidine_deaminase-like"/>
</dbReference>
<dbReference type="EMBL" id="JADIMG010000035">
    <property type="protein sequence ID" value="MBO8459411.1"/>
    <property type="molecule type" value="Genomic_DNA"/>
</dbReference>
<protein>
    <submittedName>
        <fullName evidence="1">DUF1893 domain-containing protein</fullName>
    </submittedName>
</protein>
<dbReference type="Gene3D" id="3.40.140.30">
    <property type="entry name" value="Hypothetical protein TM1506"/>
    <property type="match status" value="1"/>
</dbReference>
<comment type="caution">
    <text evidence="1">The sequence shown here is derived from an EMBL/GenBank/DDBJ whole genome shotgun (WGS) entry which is preliminary data.</text>
</comment>
<dbReference type="InterPro" id="IPR015067">
    <property type="entry name" value="DUF1893_TM1506-like"/>
</dbReference>
<dbReference type="SUPFAM" id="SSF53927">
    <property type="entry name" value="Cytidine deaminase-like"/>
    <property type="match status" value="1"/>
</dbReference>
<dbReference type="InterPro" id="IPR037081">
    <property type="entry name" value="Hyp_TM1506"/>
</dbReference>
<accession>A0A9D9HSL1</accession>
<dbReference type="Proteomes" id="UP000823641">
    <property type="component" value="Unassembled WGS sequence"/>
</dbReference>
<reference evidence="1" key="2">
    <citation type="journal article" date="2021" name="PeerJ">
        <title>Extensive microbial diversity within the chicken gut microbiome revealed by metagenomics and culture.</title>
        <authorList>
            <person name="Gilroy R."/>
            <person name="Ravi A."/>
            <person name="Getino M."/>
            <person name="Pursley I."/>
            <person name="Horton D.L."/>
            <person name="Alikhan N.F."/>
            <person name="Baker D."/>
            <person name="Gharbi K."/>
            <person name="Hall N."/>
            <person name="Watson M."/>
            <person name="Adriaenssens E.M."/>
            <person name="Foster-Nyarko E."/>
            <person name="Jarju S."/>
            <person name="Secka A."/>
            <person name="Antonio M."/>
            <person name="Oren A."/>
            <person name="Chaudhuri R.R."/>
            <person name="La Ragione R."/>
            <person name="Hildebrand F."/>
            <person name="Pallen M.J."/>
        </authorList>
    </citation>
    <scope>NUCLEOTIDE SEQUENCE</scope>
    <source>
        <strain evidence="1">G3-3990</strain>
    </source>
</reference>
<reference evidence="1" key="1">
    <citation type="submission" date="2020-10" db="EMBL/GenBank/DDBJ databases">
        <authorList>
            <person name="Gilroy R."/>
        </authorList>
    </citation>
    <scope>NUCLEOTIDE SEQUENCE</scope>
    <source>
        <strain evidence="1">G3-3990</strain>
    </source>
</reference>
<proteinExistence type="predicted"/>
<evidence type="ECO:0000313" key="1">
    <source>
        <dbReference type="EMBL" id="MBO8459411.1"/>
    </source>
</evidence>
<dbReference type="AlphaFoldDB" id="A0A9D9HSL1"/>
<evidence type="ECO:0000313" key="2">
    <source>
        <dbReference type="Proteomes" id="UP000823641"/>
    </source>
</evidence>
<dbReference type="Pfam" id="PF08973">
    <property type="entry name" value="TM1506"/>
    <property type="match status" value="1"/>
</dbReference>
<gene>
    <name evidence="1" type="ORF">IAA73_03650</name>
</gene>
<dbReference type="GO" id="GO:0003824">
    <property type="term" value="F:catalytic activity"/>
    <property type="evidence" value="ECO:0007669"/>
    <property type="project" value="InterPro"/>
</dbReference>
<name>A0A9D9HSL1_9BACT</name>
<sequence>MVQQVTEQWLADKPLQELIDRLHTEGCSCVIGNGNDIRSFWQRGVDDLLQLYDTESGFLKGAAIADKILGRAAASLMIMGQVKWVYTDTLSRFALTFFEQSDVEVYYRHLTEHVINRTGTDWCPLEKRCQKCSTPMEAIVQIKEFKQNTSR</sequence>